<keyword evidence="3 8" id="KW-0436">Ligase</keyword>
<dbReference type="EMBL" id="QMPZ01000007">
    <property type="protein sequence ID" value="RLE10497.1"/>
    <property type="molecule type" value="Genomic_DNA"/>
</dbReference>
<dbReference type="Gene3D" id="1.20.59.20">
    <property type="match status" value="1"/>
</dbReference>
<comment type="catalytic activity">
    <reaction evidence="7 8">
        <text>cytidine(34) in tRNA(Ile2) + L-lysine + ATP = lysidine(34) in tRNA(Ile2) + AMP + diphosphate + H(+)</text>
        <dbReference type="Rhea" id="RHEA:43744"/>
        <dbReference type="Rhea" id="RHEA-COMP:10625"/>
        <dbReference type="Rhea" id="RHEA-COMP:10670"/>
        <dbReference type="ChEBI" id="CHEBI:15378"/>
        <dbReference type="ChEBI" id="CHEBI:30616"/>
        <dbReference type="ChEBI" id="CHEBI:32551"/>
        <dbReference type="ChEBI" id="CHEBI:33019"/>
        <dbReference type="ChEBI" id="CHEBI:82748"/>
        <dbReference type="ChEBI" id="CHEBI:83665"/>
        <dbReference type="ChEBI" id="CHEBI:456215"/>
        <dbReference type="EC" id="6.3.4.19"/>
    </reaction>
</comment>
<dbReference type="SUPFAM" id="SSF56037">
    <property type="entry name" value="PheT/TilS domain"/>
    <property type="match status" value="1"/>
</dbReference>
<dbReference type="PANTHER" id="PTHR43033">
    <property type="entry name" value="TRNA(ILE)-LYSIDINE SYNTHASE-RELATED"/>
    <property type="match status" value="1"/>
</dbReference>
<dbReference type="Pfam" id="PF11734">
    <property type="entry name" value="TilS_C"/>
    <property type="match status" value="1"/>
</dbReference>
<evidence type="ECO:0000256" key="4">
    <source>
        <dbReference type="ARBA" id="ARBA00022694"/>
    </source>
</evidence>
<evidence type="ECO:0000259" key="9">
    <source>
        <dbReference type="SMART" id="SM00977"/>
    </source>
</evidence>
<comment type="function">
    <text evidence="8">Ligates lysine onto the cytidine present at position 34 of the AUA codon-specific tRNA(Ile) that contains the anticodon CAU, in an ATP-dependent manner. Cytidine is converted to lysidine, thus changing the amino acid specificity of the tRNA from methionine to isoleucine.</text>
</comment>
<feature type="binding site" evidence="8">
    <location>
        <begin position="32"/>
        <end position="37"/>
    </location>
    <ligand>
        <name>ATP</name>
        <dbReference type="ChEBI" id="CHEBI:30616"/>
    </ligand>
</feature>
<evidence type="ECO:0000256" key="2">
    <source>
        <dbReference type="ARBA" id="ARBA00022490"/>
    </source>
</evidence>
<dbReference type="GO" id="GO:0005524">
    <property type="term" value="F:ATP binding"/>
    <property type="evidence" value="ECO:0007669"/>
    <property type="project" value="UniProtKB-UniRule"/>
</dbReference>
<keyword evidence="4 8" id="KW-0819">tRNA processing</keyword>
<evidence type="ECO:0000256" key="8">
    <source>
        <dbReference type="HAMAP-Rule" id="MF_01161"/>
    </source>
</evidence>
<dbReference type="InterPro" id="IPR012796">
    <property type="entry name" value="Lysidine-tRNA-synth_C"/>
</dbReference>
<dbReference type="SMART" id="SM00977">
    <property type="entry name" value="TilS_C"/>
    <property type="match status" value="1"/>
</dbReference>
<comment type="similarity">
    <text evidence="8">Belongs to the tRNA(Ile)-lysidine synthase family.</text>
</comment>
<dbReference type="CDD" id="cd01992">
    <property type="entry name" value="TilS_N"/>
    <property type="match status" value="1"/>
</dbReference>
<evidence type="ECO:0000313" key="10">
    <source>
        <dbReference type="EMBL" id="RLE10497.1"/>
    </source>
</evidence>
<dbReference type="InterPro" id="IPR012795">
    <property type="entry name" value="tRNA_Ile_lys_synt_N"/>
</dbReference>
<comment type="domain">
    <text evidence="8">The N-terminal region contains the highly conserved SGGXDS motif, predicted to be a P-loop motif involved in ATP binding.</text>
</comment>
<dbReference type="GO" id="GO:0005737">
    <property type="term" value="C:cytoplasm"/>
    <property type="evidence" value="ECO:0007669"/>
    <property type="project" value="UniProtKB-SubCell"/>
</dbReference>
<name>A0A497E5L5_UNCAE</name>
<dbReference type="AlphaFoldDB" id="A0A497E5L5"/>
<evidence type="ECO:0000256" key="3">
    <source>
        <dbReference type="ARBA" id="ARBA00022598"/>
    </source>
</evidence>
<sequence length="466" mass="54468">MKDKCSLLERVRQTIKEYRMFTSKERVLVGISGGPDSTALLHLLSRLKDEYEFQLWAAHLNHKIRGREAEKEARWTEQFARKLKIPIIMDSFDVPLLAARKKLSLEEAARQARYDFFERIADRLKIDKIALGHTASDQVETILMRLIRGCGLDGLSGIPPVRGKFVRPLIRTFRGEIEEYCSENSLHPCTDSSNKDVFLLRNRIRLKLIPYLRENYNPQICRVLFQIGEILREENDFFRRETEKVFNSLCEEREKDRIALGVQKLNGLHLALRRRVVREAIRLIRGSTRGVEFDHINSALKISEEGRGRLSLPGGISVRIDSGNLLFEKKRREEEIAFERLLNVPGRTDLPEVGLVFDTEIIYQRPTSFASGGYEAYLDLDKLKRPLFLRKRKEGDKFQPLGMRGRKKIKDFFIDLKIPREERDKIPLLISKDRIAWIVGYRLDENFKVTRNTRRVLRIKVSKSYE</sequence>
<comment type="subcellular location">
    <subcellularLocation>
        <location evidence="1 8">Cytoplasm</location>
    </subcellularLocation>
</comment>
<dbReference type="Gene3D" id="3.40.50.620">
    <property type="entry name" value="HUPs"/>
    <property type="match status" value="1"/>
</dbReference>
<reference evidence="10 11" key="1">
    <citation type="submission" date="2018-06" db="EMBL/GenBank/DDBJ databases">
        <title>Extensive metabolic versatility and redundancy in microbially diverse, dynamic hydrothermal sediments.</title>
        <authorList>
            <person name="Dombrowski N."/>
            <person name="Teske A."/>
            <person name="Baker B.J."/>
        </authorList>
    </citation>
    <scope>NUCLEOTIDE SEQUENCE [LARGE SCALE GENOMIC DNA]</scope>
    <source>
        <strain evidence="10">B47_G16</strain>
    </source>
</reference>
<feature type="domain" description="Lysidine-tRNA(Ile) synthetase C-terminal" evidence="9">
    <location>
        <begin position="387"/>
        <end position="459"/>
    </location>
</feature>
<keyword evidence="6 8" id="KW-0067">ATP-binding</keyword>
<evidence type="ECO:0000313" key="11">
    <source>
        <dbReference type="Proteomes" id="UP000279422"/>
    </source>
</evidence>
<dbReference type="InterPro" id="IPR014729">
    <property type="entry name" value="Rossmann-like_a/b/a_fold"/>
</dbReference>
<accession>A0A497E5L5</accession>
<proteinExistence type="inferred from homology"/>
<evidence type="ECO:0000256" key="6">
    <source>
        <dbReference type="ARBA" id="ARBA00022840"/>
    </source>
</evidence>
<dbReference type="HAMAP" id="MF_01161">
    <property type="entry name" value="tRNA_Ile_lys_synt"/>
    <property type="match status" value="1"/>
</dbReference>
<evidence type="ECO:0000256" key="1">
    <source>
        <dbReference type="ARBA" id="ARBA00004496"/>
    </source>
</evidence>
<dbReference type="Proteomes" id="UP000279422">
    <property type="component" value="Unassembled WGS sequence"/>
</dbReference>
<dbReference type="NCBIfam" id="TIGR02432">
    <property type="entry name" value="lysidine_TilS_N"/>
    <property type="match status" value="1"/>
</dbReference>
<dbReference type="GO" id="GO:0006400">
    <property type="term" value="P:tRNA modification"/>
    <property type="evidence" value="ECO:0007669"/>
    <property type="project" value="UniProtKB-UniRule"/>
</dbReference>
<evidence type="ECO:0000256" key="7">
    <source>
        <dbReference type="ARBA" id="ARBA00048539"/>
    </source>
</evidence>
<keyword evidence="2 8" id="KW-0963">Cytoplasm</keyword>
<dbReference type="PANTHER" id="PTHR43033:SF1">
    <property type="entry name" value="TRNA(ILE)-LYSIDINE SYNTHASE-RELATED"/>
    <property type="match status" value="1"/>
</dbReference>
<gene>
    <name evidence="8 10" type="primary">tilS</name>
    <name evidence="10" type="ORF">DRJ00_01140</name>
</gene>
<keyword evidence="5 8" id="KW-0547">Nucleotide-binding</keyword>
<protein>
    <recommendedName>
        <fullName evidence="8">tRNA(Ile)-lysidine synthase</fullName>
        <ecNumber evidence="8">6.3.4.19</ecNumber>
    </recommendedName>
    <alternativeName>
        <fullName evidence="8">tRNA(Ile)-2-lysyl-cytidine synthase</fullName>
    </alternativeName>
    <alternativeName>
        <fullName evidence="8">tRNA(Ile)-lysidine synthetase</fullName>
    </alternativeName>
</protein>
<dbReference type="EC" id="6.3.4.19" evidence="8"/>
<dbReference type="GO" id="GO:0032267">
    <property type="term" value="F:tRNA(Ile)-lysidine synthase activity"/>
    <property type="evidence" value="ECO:0007669"/>
    <property type="project" value="UniProtKB-EC"/>
</dbReference>
<dbReference type="Pfam" id="PF01171">
    <property type="entry name" value="ATP_bind_3"/>
    <property type="match status" value="1"/>
</dbReference>
<dbReference type="SUPFAM" id="SSF82829">
    <property type="entry name" value="MesJ substrate recognition domain-like"/>
    <property type="match status" value="1"/>
</dbReference>
<comment type="caution">
    <text evidence="10">The sequence shown here is derived from an EMBL/GenBank/DDBJ whole genome shotgun (WGS) entry which is preliminary data.</text>
</comment>
<dbReference type="InterPro" id="IPR011063">
    <property type="entry name" value="TilS/TtcA_N"/>
</dbReference>
<dbReference type="NCBIfam" id="TIGR02433">
    <property type="entry name" value="lysidine_TilS_C"/>
    <property type="match status" value="1"/>
</dbReference>
<evidence type="ECO:0000256" key="5">
    <source>
        <dbReference type="ARBA" id="ARBA00022741"/>
    </source>
</evidence>
<organism evidence="10 11">
    <name type="scientific">Aerophobetes bacterium</name>
    <dbReference type="NCBI Taxonomy" id="2030807"/>
    <lineage>
        <taxon>Bacteria</taxon>
        <taxon>Candidatus Aerophobota</taxon>
    </lineage>
</organism>
<dbReference type="InterPro" id="IPR012094">
    <property type="entry name" value="tRNA_Ile_lys_synt"/>
</dbReference>
<dbReference type="SUPFAM" id="SSF52402">
    <property type="entry name" value="Adenine nucleotide alpha hydrolases-like"/>
    <property type="match status" value="1"/>
</dbReference>